<evidence type="ECO:0000256" key="3">
    <source>
        <dbReference type="ARBA" id="ARBA00023163"/>
    </source>
</evidence>
<keyword evidence="1" id="KW-0805">Transcription regulation</keyword>
<evidence type="ECO:0000313" key="6">
    <source>
        <dbReference type="Proteomes" id="UP001432292"/>
    </source>
</evidence>
<accession>A0ABZ1VTF9</accession>
<dbReference type="PANTHER" id="PTHR33204:SF37">
    <property type="entry name" value="HTH-TYPE TRANSCRIPTIONAL REGULATOR YODB"/>
    <property type="match status" value="1"/>
</dbReference>
<dbReference type="Proteomes" id="UP001432292">
    <property type="component" value="Chromosome"/>
</dbReference>
<keyword evidence="2" id="KW-0238">DNA-binding</keyword>
<protein>
    <submittedName>
        <fullName evidence="5">Helix-turn-helix transcriptional regulator</fullName>
    </submittedName>
</protein>
<keyword evidence="3" id="KW-0804">Transcription</keyword>
<dbReference type="SUPFAM" id="SSF46785">
    <property type="entry name" value="Winged helix' DNA-binding domain"/>
    <property type="match status" value="1"/>
</dbReference>
<dbReference type="InterPro" id="IPR036390">
    <property type="entry name" value="WH_DNA-bd_sf"/>
</dbReference>
<dbReference type="RefSeq" id="WP_328687661.1">
    <property type="nucleotide sequence ID" value="NZ_CP108005.1"/>
</dbReference>
<organism evidence="5 6">
    <name type="scientific">Streptomyces caniferus</name>
    <dbReference type="NCBI Taxonomy" id="285557"/>
    <lineage>
        <taxon>Bacteria</taxon>
        <taxon>Bacillati</taxon>
        <taxon>Actinomycetota</taxon>
        <taxon>Actinomycetes</taxon>
        <taxon>Kitasatosporales</taxon>
        <taxon>Streptomycetaceae</taxon>
        <taxon>Streptomyces</taxon>
    </lineage>
</organism>
<reference evidence="5" key="1">
    <citation type="submission" date="2022-10" db="EMBL/GenBank/DDBJ databases">
        <title>The complete genomes of actinobacterial strains from the NBC collection.</title>
        <authorList>
            <person name="Joergensen T.S."/>
            <person name="Alvarez Arevalo M."/>
            <person name="Sterndorff E.B."/>
            <person name="Faurdal D."/>
            <person name="Vuksanovic O."/>
            <person name="Mourched A.-S."/>
            <person name="Charusanti P."/>
            <person name="Shaw S."/>
            <person name="Blin K."/>
            <person name="Weber T."/>
        </authorList>
    </citation>
    <scope>NUCLEOTIDE SEQUENCE</scope>
    <source>
        <strain evidence="5">NBC_01256</strain>
    </source>
</reference>
<proteinExistence type="predicted"/>
<dbReference type="InterPro" id="IPR036388">
    <property type="entry name" value="WH-like_DNA-bd_sf"/>
</dbReference>
<sequence>MAARPGPVPLTADAELTAAFEILGQKWTGIILHTLATRPARYGELSTAIERISTKMLADRLRELVEAGLVTHDQLPPGPATYTLTADGRALLPVMVPALTAPAPPVRPSRPGRW</sequence>
<evidence type="ECO:0000313" key="5">
    <source>
        <dbReference type="EMBL" id="WUS25319.1"/>
    </source>
</evidence>
<dbReference type="PROSITE" id="PS51118">
    <property type="entry name" value="HTH_HXLR"/>
    <property type="match status" value="1"/>
</dbReference>
<evidence type="ECO:0000256" key="1">
    <source>
        <dbReference type="ARBA" id="ARBA00023015"/>
    </source>
</evidence>
<dbReference type="PANTHER" id="PTHR33204">
    <property type="entry name" value="TRANSCRIPTIONAL REGULATOR, MARR FAMILY"/>
    <property type="match status" value="1"/>
</dbReference>
<evidence type="ECO:0000256" key="2">
    <source>
        <dbReference type="ARBA" id="ARBA00023125"/>
    </source>
</evidence>
<dbReference type="InterPro" id="IPR002577">
    <property type="entry name" value="HTH_HxlR"/>
</dbReference>
<dbReference type="Gene3D" id="1.10.10.10">
    <property type="entry name" value="Winged helix-like DNA-binding domain superfamily/Winged helix DNA-binding domain"/>
    <property type="match status" value="1"/>
</dbReference>
<dbReference type="Pfam" id="PF01638">
    <property type="entry name" value="HxlR"/>
    <property type="match status" value="1"/>
</dbReference>
<gene>
    <name evidence="5" type="ORF">OG727_25245</name>
</gene>
<dbReference type="EMBL" id="CP108473">
    <property type="protein sequence ID" value="WUS25319.1"/>
    <property type="molecule type" value="Genomic_DNA"/>
</dbReference>
<name>A0ABZ1VTF9_9ACTN</name>
<evidence type="ECO:0000259" key="4">
    <source>
        <dbReference type="PROSITE" id="PS51118"/>
    </source>
</evidence>
<feature type="domain" description="HTH hxlR-type" evidence="4">
    <location>
        <begin position="8"/>
        <end position="110"/>
    </location>
</feature>
<keyword evidence="6" id="KW-1185">Reference proteome</keyword>